<evidence type="ECO:0000313" key="3">
    <source>
        <dbReference type="Proteomes" id="UP000676336"/>
    </source>
</evidence>
<sequence>MSFKQSSAKMYEINDDNNNDYFNSRYRTQSTSYLVLNDSTSVKSLSPKQNRSETASAASSPIASSSSKINTSSQLRISSPNPKTSISSSPDDRFVMTIIRSPSTSSQRILSMEPVGPTVMNEELSNNKFFKSKVTAALNHMKYRWVVKMRPNFRTNESPIYLLGKMYNGKEGQ</sequence>
<evidence type="ECO:0000313" key="2">
    <source>
        <dbReference type="EMBL" id="CAF5117257.1"/>
    </source>
</evidence>
<feature type="region of interest" description="Disordered" evidence="1">
    <location>
        <begin position="41"/>
        <end position="92"/>
    </location>
</feature>
<feature type="compositionally biased region" description="Low complexity" evidence="1">
    <location>
        <begin position="52"/>
        <end position="89"/>
    </location>
</feature>
<gene>
    <name evidence="2" type="ORF">SMN809_LOCUS62352</name>
</gene>
<dbReference type="AlphaFoldDB" id="A0A8S3FDW3"/>
<comment type="caution">
    <text evidence="2">The sequence shown here is derived from an EMBL/GenBank/DDBJ whole genome shotgun (WGS) entry which is preliminary data.</text>
</comment>
<proteinExistence type="predicted"/>
<organism evidence="2 3">
    <name type="scientific">Rotaria magnacalcarata</name>
    <dbReference type="NCBI Taxonomy" id="392030"/>
    <lineage>
        <taxon>Eukaryota</taxon>
        <taxon>Metazoa</taxon>
        <taxon>Spiralia</taxon>
        <taxon>Gnathifera</taxon>
        <taxon>Rotifera</taxon>
        <taxon>Eurotatoria</taxon>
        <taxon>Bdelloidea</taxon>
        <taxon>Philodinida</taxon>
        <taxon>Philodinidae</taxon>
        <taxon>Rotaria</taxon>
    </lineage>
</organism>
<accession>A0A8S3FDW3</accession>
<evidence type="ECO:0000256" key="1">
    <source>
        <dbReference type="SAM" id="MobiDB-lite"/>
    </source>
</evidence>
<name>A0A8S3FDW3_9BILA</name>
<dbReference type="Proteomes" id="UP000676336">
    <property type="component" value="Unassembled WGS sequence"/>
</dbReference>
<reference evidence="2" key="1">
    <citation type="submission" date="2021-02" db="EMBL/GenBank/DDBJ databases">
        <authorList>
            <person name="Nowell W R."/>
        </authorList>
    </citation>
    <scope>NUCLEOTIDE SEQUENCE</scope>
</reference>
<dbReference type="EMBL" id="CAJOBI010258204">
    <property type="protein sequence ID" value="CAF5117257.1"/>
    <property type="molecule type" value="Genomic_DNA"/>
</dbReference>
<protein>
    <submittedName>
        <fullName evidence="2">Uncharacterized protein</fullName>
    </submittedName>
</protein>